<dbReference type="InterPro" id="IPR001404">
    <property type="entry name" value="Hsp90_fam"/>
</dbReference>
<keyword evidence="6" id="KW-0418">Kinase</keyword>
<keyword evidence="3" id="KW-0067">ATP-binding</keyword>
<keyword evidence="2" id="KW-0547">Nucleotide-binding</keyword>
<gene>
    <name evidence="6" type="ORF">SAMN05443639_108208</name>
</gene>
<evidence type="ECO:0000313" key="6">
    <source>
        <dbReference type="EMBL" id="SEU15420.1"/>
    </source>
</evidence>
<evidence type="ECO:0000259" key="5">
    <source>
        <dbReference type="Pfam" id="PF24391"/>
    </source>
</evidence>
<dbReference type="Gene3D" id="3.30.565.10">
    <property type="entry name" value="Histidine kinase-like ATPase, C-terminal domain"/>
    <property type="match status" value="1"/>
</dbReference>
<sequence length="831" mass="93260">MFDCERTQLWTRTLGEREADPDRAAREYLREHLRRLRERAALAAEQIRNAYPSFGWVRRGNRFDVLWERVDLLLGPDYPLTAAEAFVLGSALLVQELGVGLAGMPGGEAGLRATQEWKDALAARIHRETDRAPSPAELKNPAEEYILLAMEDALRVLALKRARSLALFSWQGTRGEALHLLEDEGLRRHFGELVGEVAYSQEWDVSEVGRVLARRTLAAPASVPSDWTVDALKVAAVLRAARTLLVEERRRRLSRPTLVQDRLLYTTAEPFSRGESEVFWTCFDALRVIDRELRDVDALLRASARPRLLARGVVDVDDASRLASHLKTQDWIPVDARVHISDVPGLLAQIGGAALYRKDPSVPLRELIQNAADAIRARRVLEGRDEEWGTITVRVGRDSHGRWIEVADTGLGMTERVLTRHLLDVGRSYWMSEDMRRDHPGLAASSFHPTGRFGVGFFSVFMWGDRLRVASRPLQGQATQVLEFDNGLGAHPILRPAQPGELLAEAGTRIRVWLAREQDWEQMLLDRSDQWDHWSESEERIAFGELLGRVCPTLDVTLELEEHPDQAVTILKANDWLTLESTRLLRRIGNTTRGVNTALMEFLAPMVRPVMAENGQCVGRICIASASMQRWAGLSVLTAGGLRARYSREFTGALLATTDVVTRDDAEPLAMREDLARWASEQARLWEKYQLNFEGYELHKRLDIGLAVLSCGGEPGALPIGYRAGTALTLAALQEFASERDEVTLVDGAERAVRKHAELVVIPCHEAGHAAAGRLLAHLPELIGVYLAKAWGASIQEVVDNVQISEKEWNPTDGRKRRTWVFQRPEVPRFH</sequence>
<dbReference type="InterPro" id="IPR036890">
    <property type="entry name" value="HATPase_C_sf"/>
</dbReference>
<dbReference type="SUPFAM" id="SSF55874">
    <property type="entry name" value="ATPase domain of HSP90 chaperone/DNA topoisomerase II/histidine kinase"/>
    <property type="match status" value="1"/>
</dbReference>
<dbReference type="Proteomes" id="UP000199181">
    <property type="component" value="Unassembled WGS sequence"/>
</dbReference>
<evidence type="ECO:0000256" key="4">
    <source>
        <dbReference type="ARBA" id="ARBA00023186"/>
    </source>
</evidence>
<evidence type="ECO:0000313" key="7">
    <source>
        <dbReference type="Proteomes" id="UP000199181"/>
    </source>
</evidence>
<keyword evidence="6" id="KW-0808">Transferase</keyword>
<dbReference type="InterPro" id="IPR056471">
    <property type="entry name" value="HD-CE"/>
</dbReference>
<accession>A0A1I0JXD9</accession>
<evidence type="ECO:0000256" key="1">
    <source>
        <dbReference type="ARBA" id="ARBA00008239"/>
    </source>
</evidence>
<organism evidence="6 7">
    <name type="scientific">Stigmatella erecta</name>
    <dbReference type="NCBI Taxonomy" id="83460"/>
    <lineage>
        <taxon>Bacteria</taxon>
        <taxon>Pseudomonadati</taxon>
        <taxon>Myxococcota</taxon>
        <taxon>Myxococcia</taxon>
        <taxon>Myxococcales</taxon>
        <taxon>Cystobacterineae</taxon>
        <taxon>Archangiaceae</taxon>
        <taxon>Stigmatella</taxon>
    </lineage>
</organism>
<dbReference type="GO" id="GO:0016301">
    <property type="term" value="F:kinase activity"/>
    <property type="evidence" value="ECO:0007669"/>
    <property type="project" value="UniProtKB-KW"/>
</dbReference>
<proteinExistence type="inferred from homology"/>
<dbReference type="GO" id="GO:0005524">
    <property type="term" value="F:ATP binding"/>
    <property type="evidence" value="ECO:0007669"/>
    <property type="project" value="UniProtKB-KW"/>
</dbReference>
<dbReference type="InterPro" id="IPR020575">
    <property type="entry name" value="Hsp90_N"/>
</dbReference>
<comment type="similarity">
    <text evidence="1">Belongs to the heat shock protein 90 family.</text>
</comment>
<dbReference type="Pfam" id="PF24391">
    <property type="entry name" value="HD-CE"/>
    <property type="match status" value="1"/>
</dbReference>
<name>A0A1I0JXD9_9BACT</name>
<evidence type="ECO:0000256" key="3">
    <source>
        <dbReference type="ARBA" id="ARBA00022840"/>
    </source>
</evidence>
<dbReference type="PRINTS" id="PR00775">
    <property type="entry name" value="HEATSHOCK90"/>
</dbReference>
<dbReference type="GO" id="GO:0016887">
    <property type="term" value="F:ATP hydrolysis activity"/>
    <property type="evidence" value="ECO:0007669"/>
    <property type="project" value="InterPro"/>
</dbReference>
<dbReference type="GO" id="GO:0140662">
    <property type="term" value="F:ATP-dependent protein folding chaperone"/>
    <property type="evidence" value="ECO:0007669"/>
    <property type="project" value="InterPro"/>
</dbReference>
<protein>
    <submittedName>
        <fullName evidence="6">Histidine kinase-, DNA gyrase B-, and HSP90-like ATPase</fullName>
    </submittedName>
</protein>
<feature type="domain" description="HD-CE" evidence="5">
    <location>
        <begin position="66"/>
        <end position="250"/>
    </location>
</feature>
<dbReference type="GO" id="GO:0051082">
    <property type="term" value="F:unfolded protein binding"/>
    <property type="evidence" value="ECO:0007669"/>
    <property type="project" value="InterPro"/>
</dbReference>
<dbReference type="EMBL" id="FOIJ01000008">
    <property type="protein sequence ID" value="SEU15420.1"/>
    <property type="molecule type" value="Genomic_DNA"/>
</dbReference>
<reference evidence="7" key="1">
    <citation type="submission" date="2016-10" db="EMBL/GenBank/DDBJ databases">
        <authorList>
            <person name="Varghese N."/>
            <person name="Submissions S."/>
        </authorList>
    </citation>
    <scope>NUCLEOTIDE SEQUENCE [LARGE SCALE GENOMIC DNA]</scope>
    <source>
        <strain evidence="7">DSM 16858</strain>
    </source>
</reference>
<keyword evidence="4" id="KW-0143">Chaperone</keyword>
<keyword evidence="7" id="KW-1185">Reference proteome</keyword>
<dbReference type="PANTHER" id="PTHR11528">
    <property type="entry name" value="HEAT SHOCK PROTEIN 90 FAMILY MEMBER"/>
    <property type="match status" value="1"/>
</dbReference>
<evidence type="ECO:0000256" key="2">
    <source>
        <dbReference type="ARBA" id="ARBA00022741"/>
    </source>
</evidence>
<dbReference type="RefSeq" id="WP_093521863.1">
    <property type="nucleotide sequence ID" value="NZ_FOIJ01000008.1"/>
</dbReference>
<dbReference type="AlphaFoldDB" id="A0A1I0JXD9"/>